<dbReference type="Proteomes" id="UP000022910">
    <property type="component" value="Unassembled WGS sequence"/>
</dbReference>
<dbReference type="HOGENOM" id="CLU_000288_7_8_1"/>
<evidence type="ECO:0000259" key="1">
    <source>
        <dbReference type="PROSITE" id="PS50011"/>
    </source>
</evidence>
<protein>
    <submittedName>
        <fullName evidence="2">Ypk2p</fullName>
    </submittedName>
</protein>
<gene>
    <name evidence="2" type="ORF">RirG_241510</name>
</gene>
<accession>A0A015JFL3</accession>
<organism evidence="2 3">
    <name type="scientific">Rhizophagus irregularis (strain DAOM 197198w)</name>
    <name type="common">Glomus intraradices</name>
    <dbReference type="NCBI Taxonomy" id="1432141"/>
    <lineage>
        <taxon>Eukaryota</taxon>
        <taxon>Fungi</taxon>
        <taxon>Fungi incertae sedis</taxon>
        <taxon>Mucoromycota</taxon>
        <taxon>Glomeromycotina</taxon>
        <taxon>Glomeromycetes</taxon>
        <taxon>Glomerales</taxon>
        <taxon>Glomeraceae</taxon>
        <taxon>Rhizophagus</taxon>
    </lineage>
</organism>
<reference evidence="2 3" key="1">
    <citation type="submission" date="2014-02" db="EMBL/GenBank/DDBJ databases">
        <title>Single nucleus genome sequencing reveals high similarity among nuclei of an endomycorrhizal fungus.</title>
        <authorList>
            <person name="Lin K."/>
            <person name="Geurts R."/>
            <person name="Zhang Z."/>
            <person name="Limpens E."/>
            <person name="Saunders D.G."/>
            <person name="Mu D."/>
            <person name="Pang E."/>
            <person name="Cao H."/>
            <person name="Cha H."/>
            <person name="Lin T."/>
            <person name="Zhou Q."/>
            <person name="Shang Y."/>
            <person name="Li Y."/>
            <person name="Ivanov S."/>
            <person name="Sharma T."/>
            <person name="Velzen R.V."/>
            <person name="Ruijter N.D."/>
            <person name="Aanen D.K."/>
            <person name="Win J."/>
            <person name="Kamoun S."/>
            <person name="Bisseling T."/>
            <person name="Huang S."/>
        </authorList>
    </citation>
    <scope>NUCLEOTIDE SEQUENCE [LARGE SCALE GENOMIC DNA]</scope>
    <source>
        <strain evidence="3">DAOM197198w</strain>
    </source>
</reference>
<dbReference type="Gene3D" id="1.10.510.10">
    <property type="entry name" value="Transferase(Phosphotransferase) domain 1"/>
    <property type="match status" value="1"/>
</dbReference>
<comment type="caution">
    <text evidence="2">The sequence shown here is derived from an EMBL/GenBank/DDBJ whole genome shotgun (WGS) entry which is preliminary data.</text>
</comment>
<dbReference type="InterPro" id="IPR011009">
    <property type="entry name" value="Kinase-like_dom_sf"/>
</dbReference>
<dbReference type="Pfam" id="PF07714">
    <property type="entry name" value="PK_Tyr_Ser-Thr"/>
    <property type="match status" value="1"/>
</dbReference>
<dbReference type="PROSITE" id="PS50011">
    <property type="entry name" value="PROTEIN_KINASE_DOM"/>
    <property type="match status" value="1"/>
</dbReference>
<feature type="domain" description="Protein kinase" evidence="1">
    <location>
        <begin position="1083"/>
        <end position="1358"/>
    </location>
</feature>
<evidence type="ECO:0000313" key="3">
    <source>
        <dbReference type="Proteomes" id="UP000022910"/>
    </source>
</evidence>
<proteinExistence type="predicted"/>
<dbReference type="InterPro" id="IPR000719">
    <property type="entry name" value="Prot_kinase_dom"/>
</dbReference>
<dbReference type="PANTHER" id="PTHR44329">
    <property type="entry name" value="SERINE/THREONINE-PROTEIN KINASE TNNI3K-RELATED"/>
    <property type="match status" value="1"/>
</dbReference>
<dbReference type="GO" id="GO:0005524">
    <property type="term" value="F:ATP binding"/>
    <property type="evidence" value="ECO:0007669"/>
    <property type="project" value="InterPro"/>
</dbReference>
<dbReference type="InterPro" id="IPR051681">
    <property type="entry name" value="Ser/Thr_Kinases-Pseudokinases"/>
</dbReference>
<dbReference type="InterPro" id="IPR001245">
    <property type="entry name" value="Ser-Thr/Tyr_kinase_cat_dom"/>
</dbReference>
<keyword evidence="3" id="KW-1185">Reference proteome</keyword>
<evidence type="ECO:0000313" key="2">
    <source>
        <dbReference type="EMBL" id="EXX53704.1"/>
    </source>
</evidence>
<dbReference type="SUPFAM" id="SSF56112">
    <property type="entry name" value="Protein kinase-like (PK-like)"/>
    <property type="match status" value="1"/>
</dbReference>
<dbReference type="GO" id="GO:0004674">
    <property type="term" value="F:protein serine/threonine kinase activity"/>
    <property type="evidence" value="ECO:0007669"/>
    <property type="project" value="TreeGrafter"/>
</dbReference>
<name>A0A015JFL3_RHIIW</name>
<dbReference type="Gene3D" id="1.10.10.1010">
    <property type="entry name" value="Intein homing endonuclease, domain IV"/>
    <property type="match status" value="8"/>
</dbReference>
<dbReference type="EMBL" id="JEMT01028792">
    <property type="protein sequence ID" value="EXX53704.1"/>
    <property type="molecule type" value="Genomic_DNA"/>
</dbReference>
<sequence>MGKSVKKLINKSRDHCDYECNAKWFKQNFKNWTSRNHHIDKFIQNTQLLEHTSFVENALEWIPYDRLDDIKYVADDEFGKVYSAKWIDGCINKWDDENQNWKRENQNMFVILKLLNNPAKITSEFINKIAVSHKVYGITQDSKTKNFMVVMNDICKKCNRVCNSLYFQRNFKNWTSGNNDIDKFIQDTQLSVHPYFEIKNALEWIPYDRLYNIKFTDVDKFGKVYRANWTDGCINVKFFSSWDNKNQNWKRKENIFVILKILNNPASITLEFINKIAVSYKVYGITQDPKTGNFMVVLKDMCEKCKTMCNSMYFQRNFDNWTSSNKDIDKFIQYTQLSVHTYFEIKNALEWIPYDRLYNIKFTDVDKLGKVYRANWTDGCINVKFFSSWDNKNQNWKRKENMFVILKILNNPASITLEFINKIAVSYKVYGITQDPKTGNFMVVLKDMCEKCKTMCNSMYFQRNFDNWTSSNKDIDKFIQYTQLLEHTSFVENALEWLPHDRLDDIKYVADDEFGKVYSAKWIDGCINKWDDENQNWKRENQNMFVILKLLNNPAKITLEFINKIAVSHKVYGITQDSETKNFMVVLNDICKKCNEVCNSIYFQRNFKNWTSGNNDIDKFIQDTQLSVHTYFEIKNALEWIPYDRLYNIKFTDVDKLGKVYRANWTDGCINVKFFSSWDNKNQNWKRKDQNMFVILKILNNPASITLEFINKIALSHKVYGITQDSETKNFMVVLNDICKKCNEVCNSIYFQRNFKNWTSGNNDIDKFIQNSQLSTHYDIKRALEWIPYDRLYDIKYITDDDKFGKVYRANWTDGCINVDILSSSWDNKNQNWKRDQNMFVILKILNNPASITLEFINKIAVPYKVYGITQDSETKNFMVVMNDKCKKCDRVCNSIYFRRNFKNWTSGNNDIDKFIQNSQLSAHYDIKRALEWIPYDRLYDIKYITDDKFGKVYRANWTDGCINVDSSWDNKNQNWKRDQNMFVILKILNNPASITLLEFINEIAVPYKVCGITQDSETKNFMVVINDKCKKCNRVCNSIYFQRNFKNWTSGNNDIDKFIQISQLSAHDDIKRALEWIPYDRLYDVKYIAKGGFGKIYRAKWIDGYIVGKWDNHDQNWKRKDQNMVVALKSLNNSKNVTFEFMNEITLHYKVNSHKCIIKLYGITQAPKEKNYIMVLDYAEHGSLRNYLDIKYNYLNWNNKISYLHKIAHGLRDIHETELIHRDLHIGNILRLKNHTCITDMGLCKPADYNVPENAKNKLYGILPYIAPEILCGQNYTKAADIYSFGIIMYEVISGLPPYYDIGHDINLAVKICKGLRPRFNINVPQLIVHLIKKCLDANPLNRPKAEEIEKTLSNWFRKSYDLSYAEINNQIKEAEIINKKSLINCTTTSLGISYKTHSEAIYTSRLLNFSNLPEPKNSDDYYEENDNIISMKFSESLQIDISQLKNNNSFELKNSDDSSHYEKNDNIKMESSEFLQIDTLLLKIDNNNFPEQDNSDVSYEKNDNIISMDSSGID</sequence>